<dbReference type="Proteomes" id="UP000662185">
    <property type="component" value="Unassembled WGS sequence"/>
</dbReference>
<gene>
    <name evidence="1" type="ORF">H6G06_10370</name>
</gene>
<reference evidence="2" key="1">
    <citation type="journal article" date="2020" name="ISME J.">
        <title>Comparative genomics reveals insights into cyanobacterial evolution and habitat adaptation.</title>
        <authorList>
            <person name="Chen M.Y."/>
            <person name="Teng W.K."/>
            <person name="Zhao L."/>
            <person name="Hu C.X."/>
            <person name="Zhou Y.K."/>
            <person name="Han B.P."/>
            <person name="Song L.R."/>
            <person name="Shu W.S."/>
        </authorList>
    </citation>
    <scope>NUCLEOTIDE SEQUENCE [LARGE SCALE GENOMIC DNA]</scope>
    <source>
        <strain evidence="2">FACHB-251</strain>
    </source>
</reference>
<dbReference type="AlphaFoldDB" id="A0A926WG08"/>
<dbReference type="RefSeq" id="WP_190559703.1">
    <property type="nucleotide sequence ID" value="NZ_JACJQU010000004.1"/>
</dbReference>
<comment type="caution">
    <text evidence="1">The sequence shown here is derived from an EMBL/GenBank/DDBJ whole genome shotgun (WGS) entry which is preliminary data.</text>
</comment>
<name>A0A926WG08_9NOST</name>
<dbReference type="EMBL" id="JACJQU010000004">
    <property type="protein sequence ID" value="MBD2293889.1"/>
    <property type="molecule type" value="Genomic_DNA"/>
</dbReference>
<protein>
    <submittedName>
        <fullName evidence="1">Uncharacterized protein</fullName>
    </submittedName>
</protein>
<sequence length="183" mass="21045">MSKYKVITLQKSLSLIFSLTTTFTILPILASRAENIPRPSDAPLELNLLTKPTGSVITANTINRQSLTIPSLWWAKETSENKLLDNWIAYPASEKKSARVDLIVNQQIWSLLDYLERYKFVNRLGTIARNFGYNVRVFNYQKEMLATYTCNLDINPDLCNIQMRNQSRLGLRQTLQQKLSDSQ</sequence>
<evidence type="ECO:0000313" key="1">
    <source>
        <dbReference type="EMBL" id="MBD2293889.1"/>
    </source>
</evidence>
<accession>A0A926WG08</accession>
<organism evidence="1 2">
    <name type="scientific">Anabaena sphaerica FACHB-251</name>
    <dbReference type="NCBI Taxonomy" id="2692883"/>
    <lineage>
        <taxon>Bacteria</taxon>
        <taxon>Bacillati</taxon>
        <taxon>Cyanobacteriota</taxon>
        <taxon>Cyanophyceae</taxon>
        <taxon>Nostocales</taxon>
        <taxon>Nostocaceae</taxon>
        <taxon>Anabaena</taxon>
    </lineage>
</organism>
<keyword evidence="2" id="KW-1185">Reference proteome</keyword>
<proteinExistence type="predicted"/>
<evidence type="ECO:0000313" key="2">
    <source>
        <dbReference type="Proteomes" id="UP000662185"/>
    </source>
</evidence>